<dbReference type="GO" id="GO:0016597">
    <property type="term" value="F:amino acid binding"/>
    <property type="evidence" value="ECO:0007669"/>
    <property type="project" value="TreeGrafter"/>
</dbReference>
<dbReference type="Gene3D" id="3.75.10.10">
    <property type="entry name" value="L-arginine/glycine Amidinotransferase, Chain A"/>
    <property type="match status" value="1"/>
</dbReference>
<dbReference type="GO" id="GO:0006525">
    <property type="term" value="P:arginine metabolic process"/>
    <property type="evidence" value="ECO:0007669"/>
    <property type="project" value="TreeGrafter"/>
</dbReference>
<dbReference type="GO" id="GO:0016403">
    <property type="term" value="F:dimethylargininase activity"/>
    <property type="evidence" value="ECO:0007669"/>
    <property type="project" value="TreeGrafter"/>
</dbReference>
<organism evidence="3 4">
    <name type="scientific">Mycolicibacterium fallax</name>
    <name type="common">Mycobacterium fallax</name>
    <dbReference type="NCBI Taxonomy" id="1793"/>
    <lineage>
        <taxon>Bacteria</taxon>
        <taxon>Bacillati</taxon>
        <taxon>Actinomycetota</taxon>
        <taxon>Actinomycetes</taxon>
        <taxon>Mycobacteriales</taxon>
        <taxon>Mycobacteriaceae</taxon>
        <taxon>Mycolicibacterium</taxon>
    </lineage>
</organism>
<dbReference type="SUPFAM" id="SSF55909">
    <property type="entry name" value="Pentein"/>
    <property type="match status" value="1"/>
</dbReference>
<dbReference type="GO" id="GO:0045429">
    <property type="term" value="P:positive regulation of nitric oxide biosynthetic process"/>
    <property type="evidence" value="ECO:0007669"/>
    <property type="project" value="TreeGrafter"/>
</dbReference>
<sequence length="258" mass="27925">MLARHALIRRTSDLLADGLVTHIDRRPVDIELARRQWDGYRAALHQAGWTTHEVDPAPDCPDSVFVEDTMVVYGDLAVISRPGAPERRPETVAAEQAVRARGYRIARIEAPGTLDGGDVLKHGGTVWVGQGGRTNAAGIAQLRAHLAPLGADVVAVPLTKVLHLKTAVTALPDSTVIGYPPLVDDPAVWAERFLAVPEESGAHVVLLDDDALLMAASAPRTAALLRERGYRVLTVDISEYEKLEGCVTCLSVRLRRHP</sequence>
<comment type="similarity">
    <text evidence="1">Belongs to the DDAH family.</text>
</comment>
<evidence type="ECO:0000313" key="4">
    <source>
        <dbReference type="Proteomes" id="UP000193484"/>
    </source>
</evidence>
<evidence type="ECO:0000256" key="2">
    <source>
        <dbReference type="ARBA" id="ARBA00022801"/>
    </source>
</evidence>
<dbReference type="EMBL" id="LQOJ01000031">
    <property type="protein sequence ID" value="ORV04354.1"/>
    <property type="molecule type" value="Genomic_DNA"/>
</dbReference>
<dbReference type="PANTHER" id="PTHR12737">
    <property type="entry name" value="DIMETHYLARGININE DIMETHYLAMINOHYDROLASE"/>
    <property type="match status" value="1"/>
</dbReference>
<reference evidence="3 4" key="1">
    <citation type="submission" date="2016-01" db="EMBL/GenBank/DDBJ databases">
        <title>The new phylogeny of the genus Mycobacterium.</title>
        <authorList>
            <person name="Tarcisio F."/>
            <person name="Conor M."/>
            <person name="Antonella G."/>
            <person name="Elisabetta G."/>
            <person name="Giulia F.S."/>
            <person name="Sara T."/>
            <person name="Anna F."/>
            <person name="Clotilde B."/>
            <person name="Roberto B."/>
            <person name="Veronica D.S."/>
            <person name="Fabio R."/>
            <person name="Monica P."/>
            <person name="Olivier J."/>
            <person name="Enrico T."/>
            <person name="Nicola S."/>
        </authorList>
    </citation>
    <scope>NUCLEOTIDE SEQUENCE [LARGE SCALE GENOMIC DNA]</scope>
    <source>
        <strain evidence="3 4">DSM 44179</strain>
    </source>
</reference>
<dbReference type="Proteomes" id="UP000193484">
    <property type="component" value="Unassembled WGS sequence"/>
</dbReference>
<proteinExistence type="inferred from homology"/>
<dbReference type="STRING" id="1793.AWC04_09425"/>
<dbReference type="RefSeq" id="WP_085095385.1">
    <property type="nucleotide sequence ID" value="NZ_AP022603.1"/>
</dbReference>
<protein>
    <submittedName>
        <fullName evidence="3">N(G),N(G)-dimethylarginine dimethylaminohydrolase</fullName>
    </submittedName>
</protein>
<dbReference type="NCBIfam" id="NF045660">
    <property type="entry name" value="DiMthArgaseDdahStm"/>
    <property type="match status" value="1"/>
</dbReference>
<dbReference type="Pfam" id="PF02274">
    <property type="entry name" value="ADI"/>
    <property type="match status" value="1"/>
</dbReference>
<evidence type="ECO:0000256" key="1">
    <source>
        <dbReference type="ARBA" id="ARBA00008532"/>
    </source>
</evidence>
<dbReference type="PANTHER" id="PTHR12737:SF9">
    <property type="entry name" value="DIMETHYLARGININASE"/>
    <property type="match status" value="1"/>
</dbReference>
<dbReference type="GO" id="GO:0000052">
    <property type="term" value="P:citrulline metabolic process"/>
    <property type="evidence" value="ECO:0007669"/>
    <property type="project" value="TreeGrafter"/>
</dbReference>
<keyword evidence="4" id="KW-1185">Reference proteome</keyword>
<dbReference type="InterPro" id="IPR033199">
    <property type="entry name" value="DDAH-like"/>
</dbReference>
<evidence type="ECO:0000313" key="3">
    <source>
        <dbReference type="EMBL" id="ORV04354.1"/>
    </source>
</evidence>
<dbReference type="OrthoDB" id="3196313at2"/>
<dbReference type="AlphaFoldDB" id="A0A1X1RF71"/>
<accession>A0A1X1RF71</accession>
<name>A0A1X1RF71_MYCFA</name>
<gene>
    <name evidence="3" type="ORF">AWC04_09425</name>
</gene>
<keyword evidence="2 3" id="KW-0378">Hydrolase</keyword>
<comment type="caution">
    <text evidence="3">The sequence shown here is derived from an EMBL/GenBank/DDBJ whole genome shotgun (WGS) entry which is preliminary data.</text>
</comment>